<dbReference type="Proteomes" id="UP001206692">
    <property type="component" value="Unassembled WGS sequence"/>
</dbReference>
<sequence>MSKVIEIIKNLNNLISLKPATMDEVEDVEIDLALPLAEDYKEYLLTFGAIIADDVELTGVAKSKNRNVVQVTKREWAVNDQIGHKLYVIENVGIDGIIIWQDGSGTVYESRPNHSATKIAESLADYLESKRQ</sequence>
<accession>A0ABT1STD6</accession>
<evidence type="ECO:0000313" key="1">
    <source>
        <dbReference type="EMBL" id="MCQ5343147.1"/>
    </source>
</evidence>
<proteinExistence type="predicted"/>
<name>A0ABT1STD6_9FIRM</name>
<evidence type="ECO:0000313" key="2">
    <source>
        <dbReference type="Proteomes" id="UP001206692"/>
    </source>
</evidence>
<dbReference type="RefSeq" id="WP_062412629.1">
    <property type="nucleotide sequence ID" value="NZ_JAJCIO010000014.1"/>
</dbReference>
<protein>
    <submittedName>
        <fullName evidence="1">SMI1/KNR4 family protein</fullName>
    </submittedName>
</protein>
<dbReference type="EMBL" id="JANGEW010000017">
    <property type="protein sequence ID" value="MCQ5343147.1"/>
    <property type="molecule type" value="Genomic_DNA"/>
</dbReference>
<reference evidence="1 2" key="1">
    <citation type="submission" date="2022-06" db="EMBL/GenBank/DDBJ databases">
        <title>Isolation of gut microbiota from human fecal samples.</title>
        <authorList>
            <person name="Pamer E.G."/>
            <person name="Barat B."/>
            <person name="Waligurski E."/>
            <person name="Medina S."/>
            <person name="Paddock L."/>
            <person name="Mostad J."/>
        </authorList>
    </citation>
    <scope>NUCLEOTIDE SEQUENCE [LARGE SCALE GENOMIC DNA]</scope>
    <source>
        <strain evidence="1 2">DFI.1.1</strain>
    </source>
</reference>
<dbReference type="Gene3D" id="3.40.1580.10">
    <property type="entry name" value="SMI1/KNR4-like"/>
    <property type="match status" value="1"/>
</dbReference>
<dbReference type="InterPro" id="IPR037883">
    <property type="entry name" value="Knr4/Smi1-like_sf"/>
</dbReference>
<keyword evidence="2" id="KW-1185">Reference proteome</keyword>
<organism evidence="1 2">
    <name type="scientific">Megasphaera massiliensis</name>
    <dbReference type="NCBI Taxonomy" id="1232428"/>
    <lineage>
        <taxon>Bacteria</taxon>
        <taxon>Bacillati</taxon>
        <taxon>Bacillota</taxon>
        <taxon>Negativicutes</taxon>
        <taxon>Veillonellales</taxon>
        <taxon>Veillonellaceae</taxon>
        <taxon>Megasphaera</taxon>
    </lineage>
</organism>
<dbReference type="SUPFAM" id="SSF160631">
    <property type="entry name" value="SMI1/KNR4-like"/>
    <property type="match status" value="1"/>
</dbReference>
<comment type="caution">
    <text evidence="1">The sequence shown here is derived from an EMBL/GenBank/DDBJ whole genome shotgun (WGS) entry which is preliminary data.</text>
</comment>
<dbReference type="Pfam" id="PF14567">
    <property type="entry name" value="SUKH_5"/>
    <property type="match status" value="1"/>
</dbReference>
<gene>
    <name evidence="1" type="ORF">NE675_08970</name>
</gene>